<feature type="binding site" description="axial binding residue" evidence="10">
    <location>
        <position position="331"/>
    </location>
    <ligand>
        <name>heme</name>
        <dbReference type="ChEBI" id="CHEBI:30413"/>
    </ligand>
    <ligandPart>
        <name>Fe</name>
        <dbReference type="ChEBI" id="CHEBI:18248"/>
    </ligandPart>
</feature>
<keyword evidence="6 8" id="KW-0560">Oxidoreductase</keyword>
<dbReference type="GO" id="GO:0020037">
    <property type="term" value="F:heme binding"/>
    <property type="evidence" value="ECO:0007669"/>
    <property type="project" value="InterPro"/>
</dbReference>
<dbReference type="Pfam" id="PF00199">
    <property type="entry name" value="Catalase"/>
    <property type="match status" value="1"/>
</dbReference>
<dbReference type="GO" id="GO:0004096">
    <property type="term" value="F:catalase activity"/>
    <property type="evidence" value="ECO:0007669"/>
    <property type="project" value="InterPro"/>
</dbReference>
<dbReference type="GO" id="GO:0042744">
    <property type="term" value="P:hydrogen peroxide catabolic process"/>
    <property type="evidence" value="ECO:0007669"/>
    <property type="project" value="TreeGrafter"/>
</dbReference>
<dbReference type="PANTHER" id="PTHR11465">
    <property type="entry name" value="CATALASE"/>
    <property type="match status" value="1"/>
</dbReference>
<dbReference type="SMART" id="SM01060">
    <property type="entry name" value="Catalase"/>
    <property type="match status" value="1"/>
</dbReference>
<organism evidence="13 14">
    <name type="scientific">Bordetella flabilis</name>
    <dbReference type="NCBI Taxonomy" id="463014"/>
    <lineage>
        <taxon>Bacteria</taxon>
        <taxon>Pseudomonadati</taxon>
        <taxon>Pseudomonadota</taxon>
        <taxon>Betaproteobacteria</taxon>
        <taxon>Burkholderiales</taxon>
        <taxon>Alcaligenaceae</taxon>
        <taxon>Bordetella</taxon>
    </lineage>
</organism>
<dbReference type="InterPro" id="IPR018028">
    <property type="entry name" value="Catalase"/>
</dbReference>
<reference evidence="13 14" key="1">
    <citation type="submission" date="2016-06" db="EMBL/GenBank/DDBJ databases">
        <title>Complete genome sequences of Bordetella bronchialis and Bordetella flabilis.</title>
        <authorList>
            <person name="LiPuma J.J."/>
            <person name="Spilker T."/>
        </authorList>
    </citation>
    <scope>NUCLEOTIDE SEQUENCE [LARGE SCALE GENOMIC DNA]</scope>
    <source>
        <strain evidence="13 14">AU10664</strain>
    </source>
</reference>
<feature type="domain" description="Catalase core" evidence="12">
    <location>
        <begin position="26"/>
        <end position="356"/>
    </location>
</feature>
<evidence type="ECO:0000256" key="2">
    <source>
        <dbReference type="ARBA" id="ARBA00005329"/>
    </source>
</evidence>
<evidence type="ECO:0000256" key="3">
    <source>
        <dbReference type="ARBA" id="ARBA00022559"/>
    </source>
</evidence>
<evidence type="ECO:0000313" key="14">
    <source>
        <dbReference type="Proteomes" id="UP000091926"/>
    </source>
</evidence>
<comment type="similarity">
    <text evidence="2 8">Belongs to the catalase family.</text>
</comment>
<evidence type="ECO:0000256" key="4">
    <source>
        <dbReference type="ARBA" id="ARBA00022617"/>
    </source>
</evidence>
<evidence type="ECO:0000256" key="5">
    <source>
        <dbReference type="ARBA" id="ARBA00022723"/>
    </source>
</evidence>
<evidence type="ECO:0000256" key="6">
    <source>
        <dbReference type="ARBA" id="ARBA00023002"/>
    </source>
</evidence>
<feature type="region of interest" description="Disordered" evidence="11">
    <location>
        <begin position="334"/>
        <end position="357"/>
    </location>
</feature>
<evidence type="ECO:0000313" key="13">
    <source>
        <dbReference type="EMBL" id="ANN75943.1"/>
    </source>
</evidence>
<evidence type="ECO:0000256" key="7">
    <source>
        <dbReference type="ARBA" id="ARBA00023004"/>
    </source>
</evidence>
<dbReference type="Gene3D" id="1.20.1280.120">
    <property type="match status" value="1"/>
</dbReference>
<dbReference type="EMBL" id="CP016172">
    <property type="protein sequence ID" value="ANN75943.1"/>
    <property type="molecule type" value="Genomic_DNA"/>
</dbReference>
<dbReference type="GO" id="GO:0005737">
    <property type="term" value="C:cytoplasm"/>
    <property type="evidence" value="ECO:0007669"/>
    <property type="project" value="TreeGrafter"/>
</dbReference>
<dbReference type="CDD" id="cd08153">
    <property type="entry name" value="srpA_like"/>
    <property type="match status" value="1"/>
</dbReference>
<dbReference type="Proteomes" id="UP000091926">
    <property type="component" value="Chromosome"/>
</dbReference>
<dbReference type="InterPro" id="IPR024168">
    <property type="entry name" value="Catalase_SrpA-type_pred"/>
</dbReference>
<dbReference type="EC" id="1.11.1.-" evidence="8"/>
<keyword evidence="14" id="KW-1185">Reference proteome</keyword>
<dbReference type="KEGG" id="bfz:BAU07_01305"/>
<protein>
    <recommendedName>
        <fullName evidence="8">Catalase-related peroxidase</fullName>
        <ecNumber evidence="8">1.11.1.-</ecNumber>
    </recommendedName>
</protein>
<dbReference type="PRINTS" id="PR00067">
    <property type="entry name" value="CATALASE"/>
</dbReference>
<evidence type="ECO:0000256" key="9">
    <source>
        <dbReference type="PIRSR" id="PIRSR000296-1"/>
    </source>
</evidence>
<sequence length="357" mass="38812">MLRKRRIRRALPGAMAALLLCATGYWYVSGARWPRPAAEPTAAEVVDAFEAADGPHPGFRRNHAKGICVTGSFESGGGAMPVSTANVFRAGSMPVIGRFSIPGGDPAMADGATNLRSLALWIMPPHGPPWGMAMNSVPVFPFRTAQDQLDFLRAMRADRRAGRSGTMQRYVISHPGARAFLDWIHTHRAPSDYGDATYYSVSAFRFIGGQGQARDGRWRLVPETPFRPLPEATASDPDFLSFDLVRRLSQGPLRWRLVISMAMPGDAVDDATQLWPQRPGRVEVDAGTLIIERAESQIDGPCRDIDFNPLALPDGIAPSDDPLLRARQAAYAESSRRRLREAHGDGKAGAQGGGAEE</sequence>
<dbReference type="GO" id="GO:0042542">
    <property type="term" value="P:response to hydrogen peroxide"/>
    <property type="evidence" value="ECO:0007669"/>
    <property type="project" value="TreeGrafter"/>
</dbReference>
<dbReference type="PIRSF" id="PIRSF000296">
    <property type="entry name" value="SrpA"/>
    <property type="match status" value="1"/>
</dbReference>
<evidence type="ECO:0000256" key="11">
    <source>
        <dbReference type="SAM" id="MobiDB-lite"/>
    </source>
</evidence>
<dbReference type="AlphaFoldDB" id="A0A193G8F0"/>
<comment type="function">
    <text evidence="1">Decomposes hydrogen peroxide into water and oxygen; serves to protect cells from the toxic effects of hydrogen peroxide.</text>
</comment>
<proteinExistence type="inferred from homology"/>
<keyword evidence="4 8" id="KW-0349">Heme</keyword>
<dbReference type="GO" id="GO:0046872">
    <property type="term" value="F:metal ion binding"/>
    <property type="evidence" value="ECO:0007669"/>
    <property type="project" value="UniProtKB-KW"/>
</dbReference>
<dbReference type="SUPFAM" id="SSF56634">
    <property type="entry name" value="Heme-dependent catalase-like"/>
    <property type="match status" value="1"/>
</dbReference>
<feature type="compositionally biased region" description="Gly residues" evidence="11">
    <location>
        <begin position="347"/>
        <end position="357"/>
    </location>
</feature>
<gene>
    <name evidence="13" type="ORF">BAU07_01305</name>
</gene>
<keyword evidence="5 8" id="KW-0479">Metal-binding</keyword>
<dbReference type="PROSITE" id="PS51402">
    <property type="entry name" value="CATALASE_3"/>
    <property type="match status" value="1"/>
</dbReference>
<dbReference type="STRING" id="463014.BAU07_01305"/>
<comment type="function">
    <text evidence="8">Has an organic peroxide-dependent peroxidase activity.</text>
</comment>
<dbReference type="InterPro" id="IPR020835">
    <property type="entry name" value="Catalase_sf"/>
</dbReference>
<evidence type="ECO:0000256" key="8">
    <source>
        <dbReference type="PIRNR" id="PIRNR000296"/>
    </source>
</evidence>
<keyword evidence="7 8" id="KW-0408">Iron</keyword>
<evidence type="ECO:0000256" key="10">
    <source>
        <dbReference type="PIRSR" id="PIRSR000296-2"/>
    </source>
</evidence>
<dbReference type="Gene3D" id="2.40.180.10">
    <property type="entry name" value="Catalase core domain"/>
    <property type="match status" value="1"/>
</dbReference>
<dbReference type="PANTHER" id="PTHR11465:SF9">
    <property type="entry name" value="CATALASE"/>
    <property type="match status" value="1"/>
</dbReference>
<feature type="active site" evidence="9">
    <location>
        <position position="63"/>
    </location>
</feature>
<comment type="cofactor">
    <cofactor evidence="8">
        <name>heme</name>
        <dbReference type="ChEBI" id="CHEBI:30413"/>
    </cofactor>
</comment>
<accession>A0A193G8F0</accession>
<evidence type="ECO:0000256" key="1">
    <source>
        <dbReference type="ARBA" id="ARBA00002974"/>
    </source>
</evidence>
<name>A0A193G8F0_9BORD</name>
<dbReference type="InterPro" id="IPR011614">
    <property type="entry name" value="Catalase_core"/>
</dbReference>
<dbReference type="OrthoDB" id="255727at2"/>
<keyword evidence="3 8" id="KW-0575">Peroxidase</keyword>
<evidence type="ECO:0000259" key="12">
    <source>
        <dbReference type="SMART" id="SM01060"/>
    </source>
</evidence>